<keyword evidence="1" id="KW-1133">Transmembrane helix</keyword>
<dbReference type="PANTHER" id="PTHR22911:SF103">
    <property type="entry name" value="BLR2811 PROTEIN"/>
    <property type="match status" value="1"/>
</dbReference>
<evidence type="ECO:0000313" key="4">
    <source>
        <dbReference type="Proteomes" id="UP000838160"/>
    </source>
</evidence>
<feature type="transmembrane region" description="Helical" evidence="1">
    <location>
        <begin position="250"/>
        <end position="269"/>
    </location>
</feature>
<dbReference type="Proteomes" id="UP000838160">
    <property type="component" value="Unassembled WGS sequence"/>
</dbReference>
<keyword evidence="1" id="KW-0812">Transmembrane</keyword>
<dbReference type="EMBL" id="CAKLCM010000003">
    <property type="protein sequence ID" value="CAH0528732.1"/>
    <property type="molecule type" value="Genomic_DNA"/>
</dbReference>
<reference evidence="3" key="1">
    <citation type="submission" date="2021-12" db="EMBL/GenBank/DDBJ databases">
        <authorList>
            <person name="Rodrigo-Torres L."/>
            <person name="Arahal R. D."/>
            <person name="Lucena T."/>
        </authorList>
    </citation>
    <scope>NUCLEOTIDE SEQUENCE</scope>
    <source>
        <strain evidence="3">CECT 8226</strain>
    </source>
</reference>
<protein>
    <submittedName>
        <fullName evidence="3">Pseudopaline exporter CntI</fullName>
    </submittedName>
</protein>
<dbReference type="InterPro" id="IPR037185">
    <property type="entry name" value="EmrE-like"/>
</dbReference>
<keyword evidence="4" id="KW-1185">Reference proteome</keyword>
<accession>A0ABN8DI51</accession>
<keyword evidence="1" id="KW-0472">Membrane</keyword>
<comment type="caution">
    <text evidence="3">The sequence shown here is derived from an EMBL/GenBank/DDBJ whole genome shotgun (WGS) entry which is preliminary data.</text>
</comment>
<organism evidence="3 4">
    <name type="scientific">Vibrio hippocampi</name>
    <dbReference type="NCBI Taxonomy" id="654686"/>
    <lineage>
        <taxon>Bacteria</taxon>
        <taxon>Pseudomonadati</taxon>
        <taxon>Pseudomonadota</taxon>
        <taxon>Gammaproteobacteria</taxon>
        <taxon>Vibrionales</taxon>
        <taxon>Vibrionaceae</taxon>
        <taxon>Vibrio</taxon>
    </lineage>
</organism>
<dbReference type="InterPro" id="IPR000620">
    <property type="entry name" value="EamA_dom"/>
</dbReference>
<feature type="domain" description="EamA" evidence="2">
    <location>
        <begin position="25"/>
        <end position="155"/>
    </location>
</feature>
<dbReference type="Pfam" id="PF00892">
    <property type="entry name" value="EamA"/>
    <property type="match status" value="2"/>
</dbReference>
<feature type="transmembrane region" description="Helical" evidence="1">
    <location>
        <begin position="21"/>
        <end position="41"/>
    </location>
</feature>
<evidence type="ECO:0000259" key="2">
    <source>
        <dbReference type="Pfam" id="PF00892"/>
    </source>
</evidence>
<feature type="transmembrane region" description="Helical" evidence="1">
    <location>
        <begin position="86"/>
        <end position="109"/>
    </location>
</feature>
<feature type="transmembrane region" description="Helical" evidence="1">
    <location>
        <begin position="115"/>
        <end position="133"/>
    </location>
</feature>
<dbReference type="SUPFAM" id="SSF103481">
    <property type="entry name" value="Multidrug resistance efflux transporter EmrE"/>
    <property type="match status" value="2"/>
</dbReference>
<feature type="transmembrane region" description="Helical" evidence="1">
    <location>
        <begin position="53"/>
        <end position="74"/>
    </location>
</feature>
<sequence>MIRHRSILYDISPQRTPMNKVTHQAILLLVLANLLASFSDVSLKVLNGEVPTFQYVFIRQLMSVLILMPLWLRLPKQKRFEGCGKIAFLRAQFILVGSACAMVAITHLTLATANAMFYVGPLMMLPLSMVLLAERPTKQKAIATLIGFCGVLIVLRPDQFHWAMIVALGSALGLAMGNILVKKLPSDHHIVSTLFWTSVMTLPVSLVLALREWTDINTVQLGWILAINLFVLGYHALVVLAYNKAPANQIALAEYSGLVFVTLFGVMWFDEIPDLLTLMGIALIVVPMMPIRWHKLIRRKPTPAQTLAE</sequence>
<dbReference type="PANTHER" id="PTHR22911">
    <property type="entry name" value="ACYL-MALONYL CONDENSING ENZYME-RELATED"/>
    <property type="match status" value="1"/>
</dbReference>
<proteinExistence type="predicted"/>
<dbReference type="Gene3D" id="1.10.3730.20">
    <property type="match status" value="1"/>
</dbReference>
<name>A0ABN8DI51_9VIBR</name>
<feature type="transmembrane region" description="Helical" evidence="1">
    <location>
        <begin position="222"/>
        <end position="243"/>
    </location>
</feature>
<gene>
    <name evidence="3" type="primary">cntI_1</name>
    <name evidence="3" type="ORF">VHP8226_02758</name>
</gene>
<feature type="transmembrane region" description="Helical" evidence="1">
    <location>
        <begin position="162"/>
        <end position="181"/>
    </location>
</feature>
<evidence type="ECO:0000256" key="1">
    <source>
        <dbReference type="SAM" id="Phobius"/>
    </source>
</evidence>
<feature type="transmembrane region" description="Helical" evidence="1">
    <location>
        <begin position="193"/>
        <end position="210"/>
    </location>
</feature>
<evidence type="ECO:0000313" key="3">
    <source>
        <dbReference type="EMBL" id="CAH0528732.1"/>
    </source>
</evidence>
<feature type="transmembrane region" description="Helical" evidence="1">
    <location>
        <begin position="275"/>
        <end position="293"/>
    </location>
</feature>
<feature type="transmembrane region" description="Helical" evidence="1">
    <location>
        <begin position="140"/>
        <end position="156"/>
    </location>
</feature>
<feature type="domain" description="EamA" evidence="2">
    <location>
        <begin position="162"/>
        <end position="286"/>
    </location>
</feature>